<dbReference type="FunFam" id="3.40.50.300:FF:000006">
    <property type="entry name" value="DNA-binding transcriptional regulator NtrC"/>
    <property type="match status" value="1"/>
</dbReference>
<evidence type="ECO:0000256" key="3">
    <source>
        <dbReference type="ARBA" id="ARBA00023015"/>
    </source>
</evidence>
<dbReference type="Gene3D" id="3.40.50.10660">
    <property type="entry name" value="PrpR receptor domain-like"/>
    <property type="match status" value="1"/>
</dbReference>
<dbReference type="CDD" id="cd00009">
    <property type="entry name" value="AAA"/>
    <property type="match status" value="1"/>
</dbReference>
<dbReference type="Gene3D" id="1.10.10.60">
    <property type="entry name" value="Homeodomain-like"/>
    <property type="match status" value="1"/>
</dbReference>
<keyword evidence="4" id="KW-0238">DNA-binding</keyword>
<keyword evidence="5" id="KW-0804">Transcription</keyword>
<dbReference type="Pfam" id="PF25601">
    <property type="entry name" value="AAA_lid_14"/>
    <property type="match status" value="1"/>
</dbReference>
<dbReference type="GO" id="GO:0000156">
    <property type="term" value="F:phosphorelay response regulator activity"/>
    <property type="evidence" value="ECO:0007669"/>
    <property type="project" value="InterPro"/>
</dbReference>
<keyword evidence="8" id="KW-1185">Reference proteome</keyword>
<keyword evidence="2" id="KW-0067">ATP-binding</keyword>
<dbReference type="SUPFAM" id="SSF159800">
    <property type="entry name" value="PrpR receptor domain-like"/>
    <property type="match status" value="1"/>
</dbReference>
<dbReference type="PANTHER" id="PTHR32071:SF121">
    <property type="entry name" value="SIGMA L-DEPENDENT TRANSCRIPTIONAL REGULATOR YQIR-RELATED"/>
    <property type="match status" value="1"/>
</dbReference>
<dbReference type="Pfam" id="PF02954">
    <property type="entry name" value="HTH_8"/>
    <property type="match status" value="1"/>
</dbReference>
<dbReference type="SUPFAM" id="SSF46689">
    <property type="entry name" value="Homeodomain-like"/>
    <property type="match status" value="1"/>
</dbReference>
<dbReference type="GO" id="GO:0006355">
    <property type="term" value="P:regulation of DNA-templated transcription"/>
    <property type="evidence" value="ECO:0007669"/>
    <property type="project" value="InterPro"/>
</dbReference>
<dbReference type="Gene3D" id="3.40.50.300">
    <property type="entry name" value="P-loop containing nucleotide triphosphate hydrolases"/>
    <property type="match status" value="1"/>
</dbReference>
<proteinExistence type="predicted"/>
<organism evidence="7 8">
    <name type="scientific">Leminorella richardii</name>
    <dbReference type="NCBI Taxonomy" id="158841"/>
    <lineage>
        <taxon>Bacteria</taxon>
        <taxon>Pseudomonadati</taxon>
        <taxon>Pseudomonadota</taxon>
        <taxon>Gammaproteobacteria</taxon>
        <taxon>Enterobacterales</taxon>
        <taxon>Budviciaceae</taxon>
        <taxon>Leminorella</taxon>
    </lineage>
</organism>
<dbReference type="InterPro" id="IPR027417">
    <property type="entry name" value="P-loop_NTPase"/>
</dbReference>
<dbReference type="InterPro" id="IPR009057">
    <property type="entry name" value="Homeodomain-like_sf"/>
</dbReference>
<evidence type="ECO:0000313" key="7">
    <source>
        <dbReference type="EMBL" id="SQI36967.1"/>
    </source>
</evidence>
<dbReference type="InterPro" id="IPR058031">
    <property type="entry name" value="AAA_lid_NorR"/>
</dbReference>
<dbReference type="InterPro" id="IPR002078">
    <property type="entry name" value="Sigma_54_int"/>
</dbReference>
<keyword evidence="1" id="KW-0547">Nucleotide-binding</keyword>
<name>A0A2X4UAY0_9GAMM</name>
<gene>
    <name evidence="7" type="primary">prpR_1</name>
    <name evidence="7" type="ORF">NCTC12151_00953</name>
</gene>
<dbReference type="InterPro" id="IPR003593">
    <property type="entry name" value="AAA+_ATPase"/>
</dbReference>
<dbReference type="GO" id="GO:0043565">
    <property type="term" value="F:sequence-specific DNA binding"/>
    <property type="evidence" value="ECO:0007669"/>
    <property type="project" value="InterPro"/>
</dbReference>
<evidence type="ECO:0000256" key="4">
    <source>
        <dbReference type="ARBA" id="ARBA00023125"/>
    </source>
</evidence>
<dbReference type="Proteomes" id="UP000249005">
    <property type="component" value="Chromosome 1"/>
</dbReference>
<dbReference type="KEGG" id="lri:NCTC12151_00953"/>
<accession>A0A2X4UAY0</accession>
<evidence type="ECO:0000256" key="1">
    <source>
        <dbReference type="ARBA" id="ARBA00022741"/>
    </source>
</evidence>
<dbReference type="AlphaFoldDB" id="A0A2X4UAY0"/>
<dbReference type="InterPro" id="IPR002197">
    <property type="entry name" value="HTH_Fis"/>
</dbReference>
<dbReference type="PANTHER" id="PTHR32071">
    <property type="entry name" value="TRANSCRIPTIONAL REGULATORY PROTEIN"/>
    <property type="match status" value="1"/>
</dbReference>
<dbReference type="Gene3D" id="3.40.50.2300">
    <property type="match status" value="1"/>
</dbReference>
<evidence type="ECO:0000256" key="5">
    <source>
        <dbReference type="ARBA" id="ARBA00023163"/>
    </source>
</evidence>
<dbReference type="Pfam" id="PF06506">
    <property type="entry name" value="PrpR_N"/>
    <property type="match status" value="1"/>
</dbReference>
<evidence type="ECO:0000313" key="8">
    <source>
        <dbReference type="Proteomes" id="UP000249005"/>
    </source>
</evidence>
<dbReference type="InterPro" id="IPR010524">
    <property type="entry name" value="Sig_transdc_resp-reg_PrpR_N"/>
</dbReference>
<keyword evidence="3" id="KW-0805">Transcription regulation</keyword>
<dbReference type="Pfam" id="PF00158">
    <property type="entry name" value="Sigma54_activat"/>
    <property type="match status" value="1"/>
</dbReference>
<protein>
    <submittedName>
        <fullName evidence="7">Propionate catabolism operon regulatory protein</fullName>
    </submittedName>
</protein>
<sequence length="621" mass="69511">MLPMGKNEIVIFSVSLRITQRISTLLAERKLQIPVYELSYFDVLDKANELIRNGTKIIISRGGTAELLRNNVNIPVVEISHNFYGIYRTIQEAREKSHKIAAVGFPQFCNMLKHYQSLTNEEFKICQVYNHADIENVIRQLSEENYQLVIGGLTVAEKAKKYGMGVVMGDTDNISIDQALNEAFSFLKYIRQENEKLLISNAALNQTREGIMCIDESGEVIRINAKGIDLFRCNTGDNIFRKPHFESMYNGIINEVELKDRPFEIGGETVIINVRHIKNRSSFYSVLTGYAIDGVLSLGGKAGARLASKSFQAKYRFSDIVGSSEPLQQAIGLAKTYAKFDFPVHVYGETGTGKELFAQSIHSESERRGEPFIAVNCAALPESILESELFGYVDGAFTGTRKGGKVGIFELARNGTVFIDEISEAPLSVQIKLLRVLQEKSFTRLGGEALIETDFRLITASNKDLLALVQRKEFREDLYYRVNVLSLELPNLSQRRGDIIEIVNALLVQHGRSFTFTDDAVGYLTENDWSGNVRELQAIVYRLLVLSPSETIDRDTLCRYGNAAGAKVQATPLLAGESDLLRKSEERLIKEVMTITEGDRIKASAILGISPSTLWRKIKSL</sequence>
<dbReference type="SUPFAM" id="SSF52540">
    <property type="entry name" value="P-loop containing nucleoside triphosphate hydrolases"/>
    <property type="match status" value="1"/>
</dbReference>
<evidence type="ECO:0000259" key="6">
    <source>
        <dbReference type="PROSITE" id="PS50045"/>
    </source>
</evidence>
<dbReference type="PROSITE" id="PS50045">
    <property type="entry name" value="SIGMA54_INTERACT_4"/>
    <property type="match status" value="1"/>
</dbReference>
<dbReference type="EMBL" id="LS483470">
    <property type="protein sequence ID" value="SQI36967.1"/>
    <property type="molecule type" value="Genomic_DNA"/>
</dbReference>
<dbReference type="SMART" id="SM00382">
    <property type="entry name" value="AAA"/>
    <property type="match status" value="1"/>
</dbReference>
<reference evidence="7 8" key="1">
    <citation type="submission" date="2018-06" db="EMBL/GenBank/DDBJ databases">
        <authorList>
            <consortium name="Pathogen Informatics"/>
            <person name="Doyle S."/>
        </authorList>
    </citation>
    <scope>NUCLEOTIDE SEQUENCE [LARGE SCALE GENOMIC DNA]</scope>
    <source>
        <strain evidence="7 8">NCTC12151</strain>
    </source>
</reference>
<dbReference type="Gene3D" id="1.10.8.60">
    <property type="match status" value="1"/>
</dbReference>
<dbReference type="GO" id="GO:0005524">
    <property type="term" value="F:ATP binding"/>
    <property type="evidence" value="ECO:0007669"/>
    <property type="project" value="UniProtKB-KW"/>
</dbReference>
<evidence type="ECO:0000256" key="2">
    <source>
        <dbReference type="ARBA" id="ARBA00022840"/>
    </source>
</evidence>
<feature type="domain" description="Sigma-54 factor interaction" evidence="6">
    <location>
        <begin position="320"/>
        <end position="545"/>
    </location>
</feature>